<evidence type="ECO:0000313" key="2">
    <source>
        <dbReference type="EMBL" id="MDR7090235.1"/>
    </source>
</evidence>
<protein>
    <recommendedName>
        <fullName evidence="4">DUF304 domain-containing protein</fullName>
    </recommendedName>
</protein>
<feature type="transmembrane region" description="Helical" evidence="1">
    <location>
        <begin position="47"/>
        <end position="71"/>
    </location>
</feature>
<evidence type="ECO:0008006" key="4">
    <source>
        <dbReference type="Google" id="ProtNLM"/>
    </source>
</evidence>
<keyword evidence="3" id="KW-1185">Reference proteome</keyword>
<accession>A0ABU1UYK8</accession>
<name>A0ABU1UYK8_9GAMM</name>
<comment type="caution">
    <text evidence="2">The sequence shown here is derived from an EMBL/GenBank/DDBJ whole genome shotgun (WGS) entry which is preliminary data.</text>
</comment>
<dbReference type="RefSeq" id="WP_310072397.1">
    <property type="nucleotide sequence ID" value="NZ_JAVDVX010000003.1"/>
</dbReference>
<organism evidence="2 3">
    <name type="scientific">Cellvibrio fibrivorans</name>
    <dbReference type="NCBI Taxonomy" id="126350"/>
    <lineage>
        <taxon>Bacteria</taxon>
        <taxon>Pseudomonadati</taxon>
        <taxon>Pseudomonadota</taxon>
        <taxon>Gammaproteobacteria</taxon>
        <taxon>Cellvibrionales</taxon>
        <taxon>Cellvibrionaceae</taxon>
        <taxon>Cellvibrio</taxon>
    </lineage>
</organism>
<dbReference type="Proteomes" id="UP001253595">
    <property type="component" value="Unassembled WGS sequence"/>
</dbReference>
<proteinExistence type="predicted"/>
<reference evidence="2 3" key="1">
    <citation type="submission" date="2023-07" db="EMBL/GenBank/DDBJ databases">
        <title>Sorghum-associated microbial communities from plants grown in Nebraska, USA.</title>
        <authorList>
            <person name="Schachtman D."/>
        </authorList>
    </citation>
    <scope>NUCLEOTIDE SEQUENCE [LARGE SCALE GENOMIC DNA]</scope>
    <source>
        <strain evidence="2 3">BE190</strain>
    </source>
</reference>
<gene>
    <name evidence="2" type="ORF">J2X05_002257</name>
</gene>
<keyword evidence="1" id="KW-0472">Membrane</keyword>
<sequence>MAKTYLDYQITSEDIAWEFLKLGIVIPLSFALVGGLINHYGKQNEPATLYVVGGMISIVFLILQGIAFWYFRHPNFYEFKITHEVVEYKTNSEGYQLPLASILRIETSRTIGGETSRIDYFFVTDSGKSFKVPKIHKLPDGKIVKIMMEANPAIVKN</sequence>
<keyword evidence="1" id="KW-0812">Transmembrane</keyword>
<evidence type="ECO:0000313" key="3">
    <source>
        <dbReference type="Proteomes" id="UP001253595"/>
    </source>
</evidence>
<keyword evidence="1" id="KW-1133">Transmembrane helix</keyword>
<evidence type="ECO:0000256" key="1">
    <source>
        <dbReference type="SAM" id="Phobius"/>
    </source>
</evidence>
<feature type="transmembrane region" description="Helical" evidence="1">
    <location>
        <begin position="20"/>
        <end position="41"/>
    </location>
</feature>
<dbReference type="EMBL" id="JAVDVX010000003">
    <property type="protein sequence ID" value="MDR7090235.1"/>
    <property type="molecule type" value="Genomic_DNA"/>
</dbReference>